<organism evidence="2 3">
    <name type="scientific">Ancylostoma ceylanicum</name>
    <dbReference type="NCBI Taxonomy" id="53326"/>
    <lineage>
        <taxon>Eukaryota</taxon>
        <taxon>Metazoa</taxon>
        <taxon>Ecdysozoa</taxon>
        <taxon>Nematoda</taxon>
        <taxon>Chromadorea</taxon>
        <taxon>Rhabditida</taxon>
        <taxon>Rhabditina</taxon>
        <taxon>Rhabditomorpha</taxon>
        <taxon>Strongyloidea</taxon>
        <taxon>Ancylostomatidae</taxon>
        <taxon>Ancylostomatinae</taxon>
        <taxon>Ancylostoma</taxon>
    </lineage>
</organism>
<feature type="region of interest" description="Disordered" evidence="1">
    <location>
        <begin position="49"/>
        <end position="87"/>
    </location>
</feature>
<proteinExistence type="predicted"/>
<evidence type="ECO:0000313" key="3">
    <source>
        <dbReference type="Proteomes" id="UP000024635"/>
    </source>
</evidence>
<dbReference type="Proteomes" id="UP000024635">
    <property type="component" value="Unassembled WGS sequence"/>
</dbReference>
<keyword evidence="3" id="KW-1185">Reference proteome</keyword>
<sequence>MLAAICCCRDVRSLPAYFGNDVGNFLFLTMCPHVGGEFVGSNDLRAADSSIAPSTTSDHGNRLENDERSCDGERVLTQGPRHGRGHH</sequence>
<protein>
    <submittedName>
        <fullName evidence="2">Uncharacterized protein</fullName>
    </submittedName>
</protein>
<gene>
    <name evidence="2" type="primary">Acey_s0031.g2378</name>
    <name evidence="2" type="ORF">Y032_0031g2378</name>
</gene>
<reference evidence="3" key="1">
    <citation type="journal article" date="2015" name="Nat. Genet.">
        <title>The genome and transcriptome of the zoonotic hookworm Ancylostoma ceylanicum identify infection-specific gene families.</title>
        <authorList>
            <person name="Schwarz E.M."/>
            <person name="Hu Y."/>
            <person name="Antoshechkin I."/>
            <person name="Miller M.M."/>
            <person name="Sternberg P.W."/>
            <person name="Aroian R.V."/>
        </authorList>
    </citation>
    <scope>NUCLEOTIDE SEQUENCE</scope>
    <source>
        <strain evidence="3">HY135</strain>
    </source>
</reference>
<name>A0A016UQT6_9BILA</name>
<comment type="caution">
    <text evidence="2">The sequence shown here is derived from an EMBL/GenBank/DDBJ whole genome shotgun (WGS) entry which is preliminary data.</text>
</comment>
<feature type="compositionally biased region" description="Basic and acidic residues" evidence="1">
    <location>
        <begin position="59"/>
        <end position="74"/>
    </location>
</feature>
<dbReference type="EMBL" id="JARK01001367">
    <property type="protein sequence ID" value="EYC17291.1"/>
    <property type="molecule type" value="Genomic_DNA"/>
</dbReference>
<dbReference type="AlphaFoldDB" id="A0A016UQT6"/>
<accession>A0A016UQT6</accession>
<evidence type="ECO:0000313" key="2">
    <source>
        <dbReference type="EMBL" id="EYC17291.1"/>
    </source>
</evidence>
<evidence type="ECO:0000256" key="1">
    <source>
        <dbReference type="SAM" id="MobiDB-lite"/>
    </source>
</evidence>